<evidence type="ECO:0000256" key="1">
    <source>
        <dbReference type="ARBA" id="ARBA00001946"/>
    </source>
</evidence>
<dbReference type="PANTHER" id="PTHR31835">
    <property type="entry name" value="URIDINE DIPHOSPHATE GLUCOSE PYROPHOSPHATASE"/>
    <property type="match status" value="1"/>
</dbReference>
<organism evidence="5 6">
    <name type="scientific">Ensete ventricosum</name>
    <name type="common">Abyssinian banana</name>
    <name type="synonym">Musa ensete</name>
    <dbReference type="NCBI Taxonomy" id="4639"/>
    <lineage>
        <taxon>Eukaryota</taxon>
        <taxon>Viridiplantae</taxon>
        <taxon>Streptophyta</taxon>
        <taxon>Embryophyta</taxon>
        <taxon>Tracheophyta</taxon>
        <taxon>Spermatophyta</taxon>
        <taxon>Magnoliopsida</taxon>
        <taxon>Liliopsida</taxon>
        <taxon>Zingiberales</taxon>
        <taxon>Musaceae</taxon>
        <taxon>Ensete</taxon>
    </lineage>
</organism>
<gene>
    <name evidence="5" type="ORF">B296_00042028</name>
</gene>
<keyword evidence="4" id="KW-0460">Magnesium</keyword>
<accession>A0A426ZJW7</accession>
<sequence>MPVNSLRHFSFPKLRTLLPVRPLRKIMSVSTGSGAAGATDPTDPGTAFKLLLSCPSGLPASRIWSQRIQQNPSLYNGIKFRDICGHKPESSMGEVSCSFNRKFPWKCLMVSFVRWLKKLVFLQARWSTLIVTRLTCVQTDPLFIGISRRVMNVRPTAFFFLKCNLEAKEVCKLYSSAQDGYESTQIFTVLRYLILTIYEKYQGDLKQMAVKMPGCHRGGYALYKLMMEAAKDS</sequence>
<name>A0A426ZJW7_ENSVE</name>
<dbReference type="Proteomes" id="UP000287651">
    <property type="component" value="Unassembled WGS sequence"/>
</dbReference>
<dbReference type="GO" id="GO:0046872">
    <property type="term" value="F:metal ion binding"/>
    <property type="evidence" value="ECO:0007669"/>
    <property type="project" value="UniProtKB-KW"/>
</dbReference>
<keyword evidence="2" id="KW-0479">Metal-binding</keyword>
<comment type="caution">
    <text evidence="5">The sequence shown here is derived from an EMBL/GenBank/DDBJ whole genome shotgun (WGS) entry which is preliminary data.</text>
</comment>
<evidence type="ECO:0000256" key="2">
    <source>
        <dbReference type="ARBA" id="ARBA00022723"/>
    </source>
</evidence>
<proteinExistence type="predicted"/>
<protein>
    <submittedName>
        <fullName evidence="5">Uncharacterized protein</fullName>
    </submittedName>
</protein>
<reference evidence="5 6" key="1">
    <citation type="journal article" date="2014" name="Agronomy (Basel)">
        <title>A Draft Genome Sequence for Ensete ventricosum, the Drought-Tolerant Tree Against Hunger.</title>
        <authorList>
            <person name="Harrison J."/>
            <person name="Moore K.A."/>
            <person name="Paszkiewicz K."/>
            <person name="Jones T."/>
            <person name="Grant M."/>
            <person name="Ambacheew D."/>
            <person name="Muzemil S."/>
            <person name="Studholme D.J."/>
        </authorList>
    </citation>
    <scope>NUCLEOTIDE SEQUENCE [LARGE SCALE GENOMIC DNA]</scope>
</reference>
<dbReference type="PANTHER" id="PTHR31835:SF1">
    <property type="entry name" value="URIDINE DIPHOSPHATE GLUCOSE PYROPHOSPHATASE NUDT22"/>
    <property type="match status" value="1"/>
</dbReference>
<keyword evidence="3" id="KW-0378">Hydrolase</keyword>
<evidence type="ECO:0000256" key="3">
    <source>
        <dbReference type="ARBA" id="ARBA00022801"/>
    </source>
</evidence>
<comment type="cofactor">
    <cofactor evidence="1">
        <name>Mg(2+)</name>
        <dbReference type="ChEBI" id="CHEBI:18420"/>
    </cofactor>
</comment>
<dbReference type="InterPro" id="IPR055295">
    <property type="entry name" value="NUDT22/NUDT9-like"/>
</dbReference>
<dbReference type="GO" id="GO:0052751">
    <property type="term" value="F:GDP-mannose hydrolase activity"/>
    <property type="evidence" value="ECO:0007669"/>
    <property type="project" value="TreeGrafter"/>
</dbReference>
<evidence type="ECO:0000313" key="6">
    <source>
        <dbReference type="Proteomes" id="UP000287651"/>
    </source>
</evidence>
<dbReference type="EMBL" id="AMZH03006283">
    <property type="protein sequence ID" value="RRT64204.1"/>
    <property type="molecule type" value="Genomic_DNA"/>
</dbReference>
<dbReference type="AlphaFoldDB" id="A0A426ZJW7"/>
<evidence type="ECO:0000256" key="4">
    <source>
        <dbReference type="ARBA" id="ARBA00022842"/>
    </source>
</evidence>
<evidence type="ECO:0000313" key="5">
    <source>
        <dbReference type="EMBL" id="RRT64204.1"/>
    </source>
</evidence>